<feature type="transmembrane region" description="Helical" evidence="9">
    <location>
        <begin position="397"/>
        <end position="418"/>
    </location>
</feature>
<dbReference type="RefSeq" id="WP_071071704.1">
    <property type="nucleotide sequence ID" value="NZ_CP017755.1"/>
</dbReference>
<keyword evidence="4" id="KW-1003">Cell membrane</keyword>
<comment type="similarity">
    <text evidence="2">Belongs to the resistance-nodulation-cell division (RND) (TC 2.A.6) family.</text>
</comment>
<keyword evidence="10" id="KW-0560">Oxidoreductase</keyword>
<keyword evidence="3" id="KW-0813">Transport</keyword>
<gene>
    <name evidence="10" type="ORF">BKK80_24850</name>
</gene>
<dbReference type="GO" id="GO:0004601">
    <property type="term" value="F:peroxidase activity"/>
    <property type="evidence" value="ECO:0007669"/>
    <property type="project" value="UniProtKB-KW"/>
</dbReference>
<organism evidence="10 11">
    <name type="scientific">Cupriavidus malaysiensis</name>
    <dbReference type="NCBI Taxonomy" id="367825"/>
    <lineage>
        <taxon>Bacteria</taxon>
        <taxon>Pseudomonadati</taxon>
        <taxon>Pseudomonadota</taxon>
        <taxon>Betaproteobacteria</taxon>
        <taxon>Burkholderiales</taxon>
        <taxon>Burkholderiaceae</taxon>
        <taxon>Cupriavidus</taxon>
    </lineage>
</organism>
<keyword evidence="10" id="KW-0575">Peroxidase</keyword>
<dbReference type="PANTHER" id="PTHR32063:SF24">
    <property type="entry name" value="CATION EFFLUX SYSTEM (ACRB_ACRD_ACRF FAMILY)"/>
    <property type="match status" value="1"/>
</dbReference>
<dbReference type="Gene3D" id="3.30.70.1320">
    <property type="entry name" value="Multidrug efflux transporter AcrB pore domain like"/>
    <property type="match status" value="1"/>
</dbReference>
<dbReference type="Gene3D" id="1.20.1640.10">
    <property type="entry name" value="Multidrug efflux transporter AcrB transmembrane domain"/>
    <property type="match status" value="2"/>
</dbReference>
<feature type="region of interest" description="Disordered" evidence="8">
    <location>
        <begin position="606"/>
        <end position="635"/>
    </location>
</feature>
<keyword evidence="6 9" id="KW-1133">Transmembrane helix</keyword>
<evidence type="ECO:0000256" key="2">
    <source>
        <dbReference type="ARBA" id="ARBA00010942"/>
    </source>
</evidence>
<feature type="transmembrane region" description="Helical" evidence="9">
    <location>
        <begin position="873"/>
        <end position="890"/>
    </location>
</feature>
<evidence type="ECO:0000256" key="8">
    <source>
        <dbReference type="SAM" id="MobiDB-lite"/>
    </source>
</evidence>
<dbReference type="Proteomes" id="UP000177515">
    <property type="component" value="Chromosome 2"/>
</dbReference>
<dbReference type="SUPFAM" id="SSF82714">
    <property type="entry name" value="Multidrug efflux transporter AcrB TolC docking domain, DN and DC subdomains"/>
    <property type="match status" value="2"/>
</dbReference>
<keyword evidence="7 9" id="KW-0472">Membrane</keyword>
<dbReference type="Gene3D" id="3.30.70.1430">
    <property type="entry name" value="Multidrug efflux transporter AcrB pore domain"/>
    <property type="match status" value="2"/>
</dbReference>
<dbReference type="PANTHER" id="PTHR32063">
    <property type="match status" value="1"/>
</dbReference>
<evidence type="ECO:0000313" key="10">
    <source>
        <dbReference type="EMBL" id="AOZ09069.1"/>
    </source>
</evidence>
<feature type="transmembrane region" description="Helical" evidence="9">
    <location>
        <begin position="538"/>
        <end position="560"/>
    </location>
</feature>
<feature type="transmembrane region" description="Helical" evidence="9">
    <location>
        <begin position="1000"/>
        <end position="1023"/>
    </location>
</feature>
<keyword evidence="5 9" id="KW-0812">Transmembrane</keyword>
<evidence type="ECO:0000256" key="1">
    <source>
        <dbReference type="ARBA" id="ARBA00004651"/>
    </source>
</evidence>
<feature type="transmembrane region" description="Helical" evidence="9">
    <location>
        <begin position="968"/>
        <end position="988"/>
    </location>
</feature>
<dbReference type="SUPFAM" id="SSF82866">
    <property type="entry name" value="Multidrug efflux transporter AcrB transmembrane domain"/>
    <property type="match status" value="2"/>
</dbReference>
<evidence type="ECO:0000256" key="9">
    <source>
        <dbReference type="SAM" id="Phobius"/>
    </source>
</evidence>
<proteinExistence type="inferred from homology"/>
<evidence type="ECO:0000256" key="7">
    <source>
        <dbReference type="ARBA" id="ARBA00023136"/>
    </source>
</evidence>
<dbReference type="Gene3D" id="3.30.2090.10">
    <property type="entry name" value="Multidrug efflux transporter AcrB TolC docking domain, DN and DC subdomains"/>
    <property type="match status" value="2"/>
</dbReference>
<reference evidence="10 11" key="1">
    <citation type="submission" date="2016-10" db="EMBL/GenBank/DDBJ databases">
        <title>Complete genome sequences of three Cupriavidus strains isolated from various Malaysian environments.</title>
        <authorList>
            <person name="Abdullah A.A.-A."/>
            <person name="Shafie N.A.H."/>
            <person name="Lau N.S."/>
        </authorList>
    </citation>
    <scope>NUCLEOTIDE SEQUENCE [LARGE SCALE GENOMIC DNA]</scope>
    <source>
        <strain evidence="10 11">USMAA1020</strain>
    </source>
</reference>
<feature type="transmembrane region" description="Helical" evidence="9">
    <location>
        <begin position="438"/>
        <end position="462"/>
    </location>
</feature>
<evidence type="ECO:0000256" key="5">
    <source>
        <dbReference type="ARBA" id="ARBA00022692"/>
    </source>
</evidence>
<evidence type="ECO:0000256" key="3">
    <source>
        <dbReference type="ARBA" id="ARBA00022448"/>
    </source>
</evidence>
<dbReference type="InterPro" id="IPR001036">
    <property type="entry name" value="Acrflvin-R"/>
</dbReference>
<dbReference type="Gene3D" id="3.30.70.1440">
    <property type="entry name" value="Multidrug efflux transporter AcrB pore domain"/>
    <property type="match status" value="1"/>
</dbReference>
<sequence>MIRSLVQAAIKQRLVVCVLAVVLFAFGLGAAKKLSVDAFPDVTNVQVQIATEAIGRSPEEVERFVTVPVEMAMTGLPGLQEMRSLNKPGLSLITLVFTDATDVYFARQLVMERLIEVGGRMPEGVAPVLGPVSTGLGEVYQYTLDHADDGERELTQEELAERRIAQDWVVRPLLRSIPGVAEINSQGGYVRQYQALVNPDRMRHYQVSVQQVYQALARNNANSGGGVLPHYAEQYLIRGVGLVRGLDDIGSIVLKEIDGTPVYVRDVAEVKIGHEVRQGALIKDGRTEAVGGIVMMTRGGNAKEVVSRVKARVAEINARGMLPGKLQIVPYYDRSELVDAALWTVTKVLLEGVVLVVIVLFLFLGDVRSSVVVLATLVLTPLLTFMVMNQVGLSANLMSLGGLAIAIGLMVDGSVVVVENAFERLGHRDKAGMSKTEILVKAVGEVATPVIVGVGIIILVFLPLMTLSGMEGKMFAPLAFTISIALAISLILSLTLSPVLSSYLLKGGAEHDTRVIAFLKRHYLRLLHWALANSRKTVICAVGAFAAAIAVVPLLGTSFIPEMKEGSIVPALDRVPNISLEESIKLEREANKLALSVPGVKSVVSGVGRGESPADPQGQNESTPIASLKDRDEWPDGWTQDDIANAIRDKLKAIPGAQIVMAQPISDRVDEMVSGVRSDVAVKVFGDDLGKLRELAGEIARVAGGIAGAQDIRIERVTGQQYLSIEIDRQAIARYGLNVSDIHDLIEIAIGGKRATDVFEGERRFSAAVRLPEAFRGNVQAIRQLLVTAPDGVQVPLQSVAKIEVNDGPAQISREMGKRRVVVMINVNGRDLGGFVGELQQAASAKVKLPDGYYLEWGGQFQNMERAMGHLKIIVPVTIAAIFFLLFLLFNSLRLATLIITVLPFASIGGVIGLFVTGEYLSVPASVGFIALWGMAVLNGVVLVSYIRSQREAGVPVAEAVALGATQRFRPVMMTATIAMLGLVPFLFSNGPGSEVQRPLAVVVIGGLITSTLLTLVMVPVLYRWFDDKKADPVRDAPV</sequence>
<feature type="transmembrane region" description="Helical" evidence="9">
    <location>
        <begin position="897"/>
        <end position="917"/>
    </location>
</feature>
<dbReference type="Pfam" id="PF00873">
    <property type="entry name" value="ACR_tran"/>
    <property type="match status" value="1"/>
</dbReference>
<dbReference type="SUPFAM" id="SSF82693">
    <property type="entry name" value="Multidrug efflux transporter AcrB pore domain, PN1, PN2, PC1 and PC2 subdomains"/>
    <property type="match status" value="2"/>
</dbReference>
<dbReference type="InterPro" id="IPR027463">
    <property type="entry name" value="AcrB_DN_DC_subdom"/>
</dbReference>
<feature type="transmembrane region" description="Helical" evidence="9">
    <location>
        <begin position="923"/>
        <end position="947"/>
    </location>
</feature>
<evidence type="ECO:0000313" key="11">
    <source>
        <dbReference type="Proteomes" id="UP000177515"/>
    </source>
</evidence>
<evidence type="ECO:0000256" key="6">
    <source>
        <dbReference type="ARBA" id="ARBA00022989"/>
    </source>
</evidence>
<feature type="transmembrane region" description="Helical" evidence="9">
    <location>
        <begin position="340"/>
        <end position="364"/>
    </location>
</feature>
<dbReference type="PRINTS" id="PR00702">
    <property type="entry name" value="ACRIFLAVINRP"/>
</dbReference>
<name>A0ABM6FBI7_9BURK</name>
<evidence type="ECO:0000256" key="4">
    <source>
        <dbReference type="ARBA" id="ARBA00022475"/>
    </source>
</evidence>
<comment type="subcellular location">
    <subcellularLocation>
        <location evidence="1">Cell membrane</location>
        <topology evidence="1">Multi-pass membrane protein</topology>
    </subcellularLocation>
</comment>
<keyword evidence="11" id="KW-1185">Reference proteome</keyword>
<protein>
    <submittedName>
        <fullName evidence="10">Cytochrome-c peroxidase</fullName>
    </submittedName>
</protein>
<accession>A0ABM6FBI7</accession>
<dbReference type="EMBL" id="CP017755">
    <property type="protein sequence ID" value="AOZ09069.1"/>
    <property type="molecule type" value="Genomic_DNA"/>
</dbReference>
<dbReference type="InterPro" id="IPR004763">
    <property type="entry name" value="CusA-like"/>
</dbReference>
<feature type="transmembrane region" description="Helical" evidence="9">
    <location>
        <begin position="474"/>
        <end position="496"/>
    </location>
</feature>
<dbReference type="NCBIfam" id="TIGR00914">
    <property type="entry name" value="2A0601"/>
    <property type="match status" value="1"/>
</dbReference>
<feature type="transmembrane region" description="Helical" evidence="9">
    <location>
        <begin position="371"/>
        <end position="391"/>
    </location>
</feature>